<keyword evidence="3" id="KW-1185">Reference proteome</keyword>
<gene>
    <name evidence="2" type="ORF">N0V87_010232</name>
</gene>
<protein>
    <submittedName>
        <fullName evidence="2">Uncharacterized protein</fullName>
    </submittedName>
</protein>
<dbReference type="Proteomes" id="UP001140562">
    <property type="component" value="Unassembled WGS sequence"/>
</dbReference>
<evidence type="ECO:0000313" key="2">
    <source>
        <dbReference type="EMBL" id="KAJ4330164.1"/>
    </source>
</evidence>
<feature type="region of interest" description="Disordered" evidence="1">
    <location>
        <begin position="46"/>
        <end position="106"/>
    </location>
</feature>
<accession>A0A9W8WQ84</accession>
<feature type="non-terminal residue" evidence="2">
    <location>
        <position position="1"/>
    </location>
</feature>
<organism evidence="2 3">
    <name type="scientific">Didymella glomerata</name>
    <dbReference type="NCBI Taxonomy" id="749621"/>
    <lineage>
        <taxon>Eukaryota</taxon>
        <taxon>Fungi</taxon>
        <taxon>Dikarya</taxon>
        <taxon>Ascomycota</taxon>
        <taxon>Pezizomycotina</taxon>
        <taxon>Dothideomycetes</taxon>
        <taxon>Pleosporomycetidae</taxon>
        <taxon>Pleosporales</taxon>
        <taxon>Pleosporineae</taxon>
        <taxon>Didymellaceae</taxon>
        <taxon>Didymella</taxon>
    </lineage>
</organism>
<name>A0A9W8WQ84_9PLEO</name>
<reference evidence="2" key="1">
    <citation type="submission" date="2022-10" db="EMBL/GenBank/DDBJ databases">
        <title>Tapping the CABI collections for fungal endophytes: first genome assemblies for Collariella, Neodidymelliopsis, Ascochyta clinopodiicola, Didymella pomorum, Didymosphaeria variabile, Neocosmospora piperis and Neocucurbitaria cava.</title>
        <authorList>
            <person name="Hill R."/>
        </authorList>
    </citation>
    <scope>NUCLEOTIDE SEQUENCE</scope>
    <source>
        <strain evidence="2">IMI 360193</strain>
    </source>
</reference>
<evidence type="ECO:0000256" key="1">
    <source>
        <dbReference type="SAM" id="MobiDB-lite"/>
    </source>
</evidence>
<sequence>PYVKTSAKNILVSLGPKDEFDEEDSQQLFIKQLSFNQSANFKETLSDSAELSDMNDKDDFQQRETHDLTGLRSDSSEKLRSSTSEIKGEYKQAQGRTHSQAGPKTAVESQVEKILKKVKAAVKKKNQQGITQSKEREVAEIGLGIKKGRFTILSLAQLQEGLSVSAFSDIFAIALQFVHGPPEPGQKKKRSYKKKTKHKQINKITPQLKRLEDLTRLTSLCTLDPETCALLVSQLL</sequence>
<comment type="caution">
    <text evidence="2">The sequence shown here is derived from an EMBL/GenBank/DDBJ whole genome shotgun (WGS) entry which is preliminary data.</text>
</comment>
<dbReference type="AlphaFoldDB" id="A0A9W8WQ84"/>
<proteinExistence type="predicted"/>
<feature type="compositionally biased region" description="Basic and acidic residues" evidence="1">
    <location>
        <begin position="54"/>
        <end position="90"/>
    </location>
</feature>
<dbReference type="EMBL" id="JAPEUV010000220">
    <property type="protein sequence ID" value="KAJ4330164.1"/>
    <property type="molecule type" value="Genomic_DNA"/>
</dbReference>
<evidence type="ECO:0000313" key="3">
    <source>
        <dbReference type="Proteomes" id="UP001140562"/>
    </source>
</evidence>